<dbReference type="GO" id="GO:0006882">
    <property type="term" value="P:intracellular zinc ion homeostasis"/>
    <property type="evidence" value="ECO:0007669"/>
    <property type="project" value="TreeGrafter"/>
</dbReference>
<dbReference type="Proteomes" id="UP000800040">
    <property type="component" value="Unassembled WGS sequence"/>
</dbReference>
<proteinExistence type="inferred from homology"/>
<feature type="transmembrane region" description="Helical" evidence="7">
    <location>
        <begin position="234"/>
        <end position="251"/>
    </location>
</feature>
<organism evidence="8 9">
    <name type="scientific">Decorospora gaudefroyi</name>
    <dbReference type="NCBI Taxonomy" id="184978"/>
    <lineage>
        <taxon>Eukaryota</taxon>
        <taxon>Fungi</taxon>
        <taxon>Dikarya</taxon>
        <taxon>Ascomycota</taxon>
        <taxon>Pezizomycotina</taxon>
        <taxon>Dothideomycetes</taxon>
        <taxon>Pleosporomycetidae</taxon>
        <taxon>Pleosporales</taxon>
        <taxon>Pleosporineae</taxon>
        <taxon>Pleosporaceae</taxon>
        <taxon>Decorospora</taxon>
    </lineage>
</organism>
<dbReference type="OrthoDB" id="529367at2759"/>
<dbReference type="GO" id="GO:0038023">
    <property type="term" value="F:signaling receptor activity"/>
    <property type="evidence" value="ECO:0007669"/>
    <property type="project" value="TreeGrafter"/>
</dbReference>
<feature type="transmembrane region" description="Helical" evidence="7">
    <location>
        <begin position="102"/>
        <end position="121"/>
    </location>
</feature>
<evidence type="ECO:0000256" key="4">
    <source>
        <dbReference type="ARBA" id="ARBA00022989"/>
    </source>
</evidence>
<comment type="similarity">
    <text evidence="2">Belongs to the ADIPOR family.</text>
</comment>
<reference evidence="8" key="1">
    <citation type="submission" date="2020-01" db="EMBL/GenBank/DDBJ databases">
        <authorList>
            <consortium name="DOE Joint Genome Institute"/>
            <person name="Haridas S."/>
            <person name="Albert R."/>
            <person name="Binder M."/>
            <person name="Bloem J."/>
            <person name="Labutti K."/>
            <person name="Salamov A."/>
            <person name="Andreopoulos B."/>
            <person name="Baker S.E."/>
            <person name="Barry K."/>
            <person name="Bills G."/>
            <person name="Bluhm B.H."/>
            <person name="Cannon C."/>
            <person name="Castanera R."/>
            <person name="Culley D.E."/>
            <person name="Daum C."/>
            <person name="Ezra D."/>
            <person name="Gonzalez J.B."/>
            <person name="Henrissat B."/>
            <person name="Kuo A."/>
            <person name="Liang C."/>
            <person name="Lipzen A."/>
            <person name="Lutzoni F."/>
            <person name="Magnuson J."/>
            <person name="Mondo S."/>
            <person name="Nolan M."/>
            <person name="Ohm R."/>
            <person name="Pangilinan J."/>
            <person name="Park H.-J."/>
            <person name="Ramirez L."/>
            <person name="Alfaro M."/>
            <person name="Sun H."/>
            <person name="Tritt A."/>
            <person name="Yoshinaga Y."/>
            <person name="Zwiers L.-H."/>
            <person name="Turgeon B.G."/>
            <person name="Goodwin S.B."/>
            <person name="Spatafora J.W."/>
            <person name="Crous P.W."/>
            <person name="Grigoriev I.V."/>
        </authorList>
    </citation>
    <scope>NUCLEOTIDE SEQUENCE</scope>
    <source>
        <strain evidence="8">P77</strain>
    </source>
</reference>
<sequence length="317" mass="35684">MKNSPPQKKAPSPAELSNPYGLLCYDQLPEWRKDNPYIYTQYRPISHSYKACLKSLFYLHNQTGNIYSHLLFFFPVLALIIHNSLALAGVRTLSIQPRSDDVLAFSAFFAGAAMCMSFSTAYHTFMSHSEYVASRGKLLDFAGITCLIWGSMMPTLYYAFNCETDVMKKYMVTFSTFGVMALLYFLSPLASNPTAQKMVIPLFVIFAASGILPLAHGVQLYGWDRMDELVGLKYVLLHGAIYAASLGPFLTKFPECWLPGKCDMWFSSHQIFHVAIVLAASVHFLGLIKAFQFQHAHTQMLICPLLNTWKGDVLHVL</sequence>
<protein>
    <submittedName>
        <fullName evidence="8">HlyIII-domain-containing protein</fullName>
    </submittedName>
</protein>
<keyword evidence="3 7" id="KW-0812">Transmembrane</keyword>
<dbReference type="Pfam" id="PF03006">
    <property type="entry name" value="HlyIII"/>
    <property type="match status" value="1"/>
</dbReference>
<feature type="binding site" evidence="6">
    <location>
        <position position="123"/>
    </location>
    <ligand>
        <name>Zn(2+)</name>
        <dbReference type="ChEBI" id="CHEBI:29105"/>
    </ligand>
</feature>
<evidence type="ECO:0000313" key="9">
    <source>
        <dbReference type="Proteomes" id="UP000800040"/>
    </source>
</evidence>
<evidence type="ECO:0000256" key="2">
    <source>
        <dbReference type="ARBA" id="ARBA00007018"/>
    </source>
</evidence>
<keyword evidence="9" id="KW-1185">Reference proteome</keyword>
<dbReference type="EMBL" id="ML975374">
    <property type="protein sequence ID" value="KAF1831077.1"/>
    <property type="molecule type" value="Genomic_DNA"/>
</dbReference>
<keyword evidence="5 7" id="KW-0472">Membrane</keyword>
<keyword evidence="6" id="KW-0862">Zinc</keyword>
<dbReference type="AlphaFoldDB" id="A0A6A5K806"/>
<feature type="transmembrane region" description="Helical" evidence="7">
    <location>
        <begin position="199"/>
        <end position="222"/>
    </location>
</feature>
<evidence type="ECO:0000256" key="1">
    <source>
        <dbReference type="ARBA" id="ARBA00004141"/>
    </source>
</evidence>
<evidence type="ECO:0000256" key="3">
    <source>
        <dbReference type="ARBA" id="ARBA00022692"/>
    </source>
</evidence>
<name>A0A6A5K806_9PLEO</name>
<dbReference type="GO" id="GO:0046872">
    <property type="term" value="F:metal ion binding"/>
    <property type="evidence" value="ECO:0007669"/>
    <property type="project" value="UniProtKB-KW"/>
</dbReference>
<evidence type="ECO:0000256" key="5">
    <source>
        <dbReference type="ARBA" id="ARBA00023136"/>
    </source>
</evidence>
<keyword evidence="4 7" id="KW-1133">Transmembrane helix</keyword>
<evidence type="ECO:0000256" key="6">
    <source>
        <dbReference type="PIRSR" id="PIRSR604254-1"/>
    </source>
</evidence>
<keyword evidence="6" id="KW-0479">Metal-binding</keyword>
<evidence type="ECO:0000256" key="7">
    <source>
        <dbReference type="SAM" id="Phobius"/>
    </source>
</evidence>
<dbReference type="GO" id="GO:0016020">
    <property type="term" value="C:membrane"/>
    <property type="evidence" value="ECO:0007669"/>
    <property type="project" value="UniProtKB-SubCell"/>
</dbReference>
<dbReference type="InterPro" id="IPR004254">
    <property type="entry name" value="AdipoR/HlyIII-related"/>
</dbReference>
<feature type="transmembrane region" description="Helical" evidence="7">
    <location>
        <begin position="170"/>
        <end position="187"/>
    </location>
</feature>
<gene>
    <name evidence="8" type="ORF">BDW02DRAFT_70394</name>
</gene>
<dbReference type="PANTHER" id="PTHR20855">
    <property type="entry name" value="ADIPOR/PROGESTIN RECEPTOR-RELATED"/>
    <property type="match status" value="1"/>
</dbReference>
<comment type="subcellular location">
    <subcellularLocation>
        <location evidence="1">Membrane</location>
        <topology evidence="1">Multi-pass membrane protein</topology>
    </subcellularLocation>
</comment>
<feature type="binding site" evidence="6">
    <location>
        <position position="269"/>
    </location>
    <ligand>
        <name>Zn(2+)</name>
        <dbReference type="ChEBI" id="CHEBI:29105"/>
    </ligand>
</feature>
<feature type="binding site" evidence="6">
    <location>
        <position position="273"/>
    </location>
    <ligand>
        <name>Zn(2+)</name>
        <dbReference type="ChEBI" id="CHEBI:29105"/>
    </ligand>
</feature>
<feature type="transmembrane region" description="Helical" evidence="7">
    <location>
        <begin position="66"/>
        <end position="90"/>
    </location>
</feature>
<accession>A0A6A5K806</accession>
<feature type="transmembrane region" description="Helical" evidence="7">
    <location>
        <begin position="141"/>
        <end position="158"/>
    </location>
</feature>
<feature type="transmembrane region" description="Helical" evidence="7">
    <location>
        <begin position="271"/>
        <end position="291"/>
    </location>
</feature>
<evidence type="ECO:0000313" key="8">
    <source>
        <dbReference type="EMBL" id="KAF1831077.1"/>
    </source>
</evidence>
<dbReference type="PANTHER" id="PTHR20855:SF52">
    <property type="entry name" value="ADIPONECTIN RECEPTOR PROTEIN"/>
    <property type="match status" value="1"/>
</dbReference>